<proteinExistence type="predicted"/>
<gene>
    <name evidence="1" type="ORF">METZ01_LOCUS260145</name>
</gene>
<accession>A0A382J901</accession>
<dbReference type="AlphaFoldDB" id="A0A382J901"/>
<name>A0A382J901_9ZZZZ</name>
<evidence type="ECO:0000313" key="1">
    <source>
        <dbReference type="EMBL" id="SVC07291.1"/>
    </source>
</evidence>
<dbReference type="EMBL" id="UINC01071980">
    <property type="protein sequence ID" value="SVC07291.1"/>
    <property type="molecule type" value="Genomic_DNA"/>
</dbReference>
<protein>
    <submittedName>
        <fullName evidence="1">Uncharacterized protein</fullName>
    </submittedName>
</protein>
<sequence length="97" mass="10789">MNREPCSFKVFLPGRHFCFSISDSGIRITGVCALGAGTVGKGDDAYKVDFIGRYASASQIWELRIKGYTEIADGAYKAYKNRQDERKSFSDVSYAND</sequence>
<organism evidence="1">
    <name type="scientific">marine metagenome</name>
    <dbReference type="NCBI Taxonomy" id="408172"/>
    <lineage>
        <taxon>unclassified sequences</taxon>
        <taxon>metagenomes</taxon>
        <taxon>ecological metagenomes</taxon>
    </lineage>
</organism>
<reference evidence="1" key="1">
    <citation type="submission" date="2018-05" db="EMBL/GenBank/DDBJ databases">
        <authorList>
            <person name="Lanie J.A."/>
            <person name="Ng W.-L."/>
            <person name="Kazmierczak K.M."/>
            <person name="Andrzejewski T.M."/>
            <person name="Davidsen T.M."/>
            <person name="Wayne K.J."/>
            <person name="Tettelin H."/>
            <person name="Glass J.I."/>
            <person name="Rusch D."/>
            <person name="Podicherti R."/>
            <person name="Tsui H.-C.T."/>
            <person name="Winkler M.E."/>
        </authorList>
    </citation>
    <scope>NUCLEOTIDE SEQUENCE</scope>
</reference>